<feature type="compositionally biased region" description="Low complexity" evidence="2">
    <location>
        <begin position="749"/>
        <end position="760"/>
    </location>
</feature>
<name>A0AA36MX38_9DINO</name>
<dbReference type="Proteomes" id="UP001178507">
    <property type="component" value="Unassembled WGS sequence"/>
</dbReference>
<feature type="compositionally biased region" description="Basic and acidic residues" evidence="2">
    <location>
        <begin position="642"/>
        <end position="665"/>
    </location>
</feature>
<feature type="compositionally biased region" description="Low complexity" evidence="2">
    <location>
        <begin position="785"/>
        <end position="796"/>
    </location>
</feature>
<keyword evidence="3" id="KW-0812">Transmembrane</keyword>
<keyword evidence="3" id="KW-1133">Transmembrane helix</keyword>
<feature type="compositionally biased region" description="Basic and acidic residues" evidence="2">
    <location>
        <begin position="797"/>
        <end position="816"/>
    </location>
</feature>
<feature type="compositionally biased region" description="Basic and acidic residues" evidence="2">
    <location>
        <begin position="591"/>
        <end position="629"/>
    </location>
</feature>
<reference evidence="4" key="1">
    <citation type="submission" date="2023-08" db="EMBL/GenBank/DDBJ databases">
        <authorList>
            <person name="Chen Y."/>
            <person name="Shah S."/>
            <person name="Dougan E. K."/>
            <person name="Thang M."/>
            <person name="Chan C."/>
        </authorList>
    </citation>
    <scope>NUCLEOTIDE SEQUENCE</scope>
</reference>
<feature type="region of interest" description="Disordered" evidence="2">
    <location>
        <begin position="1632"/>
        <end position="1654"/>
    </location>
</feature>
<keyword evidence="1" id="KW-0175">Coiled coil</keyword>
<protein>
    <submittedName>
        <fullName evidence="4">Uncharacterized protein</fullName>
    </submittedName>
</protein>
<feature type="compositionally biased region" description="Basic and acidic residues" evidence="2">
    <location>
        <begin position="678"/>
        <end position="698"/>
    </location>
</feature>
<keyword evidence="3" id="KW-0472">Membrane</keyword>
<feature type="compositionally biased region" description="Low complexity" evidence="2">
    <location>
        <begin position="630"/>
        <end position="641"/>
    </location>
</feature>
<dbReference type="EMBL" id="CAUJNA010000969">
    <property type="protein sequence ID" value="CAJ1383011.1"/>
    <property type="molecule type" value="Genomic_DNA"/>
</dbReference>
<feature type="transmembrane region" description="Helical" evidence="3">
    <location>
        <begin position="1389"/>
        <end position="1407"/>
    </location>
</feature>
<feature type="transmembrane region" description="Helical" evidence="3">
    <location>
        <begin position="1459"/>
        <end position="1483"/>
    </location>
</feature>
<feature type="transmembrane region" description="Helical" evidence="3">
    <location>
        <begin position="1356"/>
        <end position="1377"/>
    </location>
</feature>
<organism evidence="4 5">
    <name type="scientific">Effrenium voratum</name>
    <dbReference type="NCBI Taxonomy" id="2562239"/>
    <lineage>
        <taxon>Eukaryota</taxon>
        <taxon>Sar</taxon>
        <taxon>Alveolata</taxon>
        <taxon>Dinophyceae</taxon>
        <taxon>Suessiales</taxon>
        <taxon>Symbiodiniaceae</taxon>
        <taxon>Effrenium</taxon>
    </lineage>
</organism>
<feature type="compositionally biased region" description="Low complexity" evidence="2">
    <location>
        <begin position="666"/>
        <end position="677"/>
    </location>
</feature>
<comment type="caution">
    <text evidence="4">The sequence shown here is derived from an EMBL/GenBank/DDBJ whole genome shotgun (WGS) entry which is preliminary data.</text>
</comment>
<feature type="coiled-coil region" evidence="1">
    <location>
        <begin position="1197"/>
        <end position="1224"/>
    </location>
</feature>
<gene>
    <name evidence="4" type="ORF">EVOR1521_LOCUS10248</name>
</gene>
<feature type="compositionally biased region" description="Low complexity" evidence="2">
    <location>
        <begin position="184"/>
        <end position="234"/>
    </location>
</feature>
<evidence type="ECO:0000313" key="4">
    <source>
        <dbReference type="EMBL" id="CAJ1383011.1"/>
    </source>
</evidence>
<sequence>MEDGSEDAEAAAIGEGWARTLRELTLREGRSRRSEVVGTLPAGEEIFIASLIGMRAQVTSPRTGWISTSWEKQATVEALEVERTSPETNDDALSLADLPPIGPGWARTLVEANVREGRAKRSELRGALPAGSRVLIAEVRGPRAQLSQPYEGWISVVTAQQEPVLVQEEGPARKRSSSSEDAAKAPGAKAAALPPAKAKAPAQATPAAAPAKEAPKEPSSSSDSGSGSSDSSSDAARKPQASGALAMGAQVPPLPPGGPPEDEPPEDESSWRARGLGWWWTHQKAVVCKGESRLSEVLGAIPAGQTVFVQEIRAERAFIREPLQGWIPMASPRGHAILAAEAPATFPEPANAPEVEPEEAGRKLAEVELEEATPKALPGSLLLKKRQERRSEHEEKREAQALEQAEHGEEAAPRQETNAMLALRHSGRASAGVPGTLQRRPLVSLERSASARVQFSERPEPGKLQRRSERPAARVSEAEVQKDPAKAQEQTEATLIPGKLSAKLQERKAKTEQERREAEVAEARRREEARQLAEAAEAAEVAEAAEARKREARQREARQLAEAAEVAEVAEARRMEEATQLAEAADAAEVVEARRREEDRQQTEASEARRREEARQQTEASEARRREEATQLAEAADAAEVVEARRREEDRQQTEASEARRREEATQLAEAADAAEVVEARRREEDRTERLRPEEGRRQRNLLPLRRPRLLRPEREEDRQQTEASEARRREEARQQTEASEARRREEATQLAEAAEAAEVVEARRREEDRQQTEASEARRREEATQLAEAAEAAEVVEARRREEESEARRREEAKQLAEAADAAEVVEARRREEDRHQTEASEARRREEARQQSEASEARTREEATQLAEAADAAEVVEARRMEELEEQRRLAELAVVEKEEERQRAKAAEIRSDEERWSEQALAEDKLPAAQKQPGAAGNAQQETLESVLLLQGSPASTREDGLQGAETVGCAPGVSELPPALEHPKPMQEEELAVKTSMPASWQSEPSPSPSRERSRALSTGDLVHHAQPRGEATEAIATLEAMMLRVLHGPVPSFDPEPERRAPRAVGGAGSLAGRERGAKAGMPTFTRQPASRPAPRNQLEAPKPPEVEEEPLNEWWAIEKAESQRRLRALEARLEAAEAQAQEDGQWEGNVPMVNVGRSHATRQFCGELPKDARLRERARLCEQELREVSARRSLEARVRQLEAEESQLEAEVAASAAAAAEGGGFGRRSVGAEASEASAGRKQSFQARSGVAWIASPAFPSQALGGMYLSGLPLAALLFLGHCAATGASLRDATQWLKQISHRSLRVEEALLEVRQKNYVLCAKVFVHLTLVVVMAQLKEFVEAPNCCTLVRLLAPGAVYLSHVTLVVGWLKPTVWQVRLLSLFNYLIFAAFLLFNAIADLEAASRIWTDKMIIANRFVFTIVFLDTHLAAWGQLLFLLVNLFSKAINEGSSFIFMLDELSICCANLMLSVVLEALIRSRIQAMLDSADAESMVASFRRMLRGLCDGDLLLDSNLRIQGEAHCLKHLLFSSTTMQGRDFTELLAPSEQERFRAFLEAKAGETQAAPPCLRVSLRGSMDTRVSADVFRVPVAGLMGAEHPYHLLALKEDSEANLPEVEPVPLDLGTRKAKGRCRSSGSSRSSRSRCRSGPLEEMTLMLNMNTAHYEVEQAHLSFKSVAETPTLRKLVRPTDWETIRENLAQIFSAKVKPKTLSNVRLRYPGSSGYLLAQKVKVSVHTSHAGSKLRLHFQDFAQETSERQGGHMRDLACIAERVSERGSSRREVLCPEPPPAPRS</sequence>
<feature type="region of interest" description="Disordered" evidence="2">
    <location>
        <begin position="1780"/>
        <end position="1799"/>
    </location>
</feature>
<feature type="region of interest" description="Disordered" evidence="2">
    <location>
        <begin position="1054"/>
        <end position="1113"/>
    </location>
</feature>
<feature type="region of interest" description="Disordered" evidence="2">
    <location>
        <begin position="165"/>
        <end position="271"/>
    </location>
</feature>
<keyword evidence="5" id="KW-1185">Reference proteome</keyword>
<evidence type="ECO:0000313" key="5">
    <source>
        <dbReference type="Proteomes" id="UP001178507"/>
    </source>
</evidence>
<evidence type="ECO:0000256" key="1">
    <source>
        <dbReference type="SAM" id="Coils"/>
    </source>
</evidence>
<feature type="compositionally biased region" description="Low complexity" evidence="2">
    <location>
        <begin position="578"/>
        <end position="590"/>
    </location>
</feature>
<proteinExistence type="predicted"/>
<feature type="region of interest" description="Disordered" evidence="2">
    <location>
        <begin position="892"/>
        <end position="1037"/>
    </location>
</feature>
<feature type="compositionally biased region" description="Basic and acidic residues" evidence="2">
    <location>
        <begin position="711"/>
        <end position="748"/>
    </location>
</feature>
<feature type="region of interest" description="Disordered" evidence="2">
    <location>
        <begin position="571"/>
        <end position="873"/>
    </location>
</feature>
<feature type="compositionally biased region" description="Basic and acidic residues" evidence="2">
    <location>
        <begin position="389"/>
        <end position="413"/>
    </location>
</feature>
<evidence type="ECO:0000256" key="3">
    <source>
        <dbReference type="SAM" id="Phobius"/>
    </source>
</evidence>
<feature type="region of interest" description="Disordered" evidence="2">
    <location>
        <begin position="370"/>
        <end position="537"/>
    </location>
</feature>
<feature type="compositionally biased region" description="Basic and acidic residues" evidence="2">
    <location>
        <begin position="1780"/>
        <end position="1789"/>
    </location>
</feature>
<evidence type="ECO:0000256" key="2">
    <source>
        <dbReference type="SAM" id="MobiDB-lite"/>
    </source>
</evidence>
<feature type="transmembrane region" description="Helical" evidence="3">
    <location>
        <begin position="1419"/>
        <end position="1439"/>
    </location>
</feature>
<feature type="compositionally biased region" description="Basic and acidic residues" evidence="2">
    <location>
        <begin position="455"/>
        <end position="486"/>
    </location>
</feature>
<feature type="compositionally biased region" description="Basic and acidic residues" evidence="2">
    <location>
        <begin position="892"/>
        <end position="929"/>
    </location>
</feature>
<feature type="compositionally biased region" description="Basic and acidic residues" evidence="2">
    <location>
        <begin position="504"/>
        <end position="531"/>
    </location>
</feature>
<accession>A0AA36MX38</accession>
<feature type="compositionally biased region" description="Basic and acidic residues" evidence="2">
    <location>
        <begin position="761"/>
        <end position="784"/>
    </location>
</feature>
<feature type="compositionally biased region" description="Basic and acidic residues" evidence="2">
    <location>
        <begin position="827"/>
        <end position="865"/>
    </location>
</feature>